<gene>
    <name evidence="2" type="ORF">GGR05_004161</name>
</gene>
<dbReference type="Pfam" id="PF00078">
    <property type="entry name" value="RVT_1"/>
    <property type="match status" value="1"/>
</dbReference>
<keyword evidence="3" id="KW-1185">Reference proteome</keyword>
<feature type="domain" description="Reverse transcriptase" evidence="1">
    <location>
        <begin position="106"/>
        <end position="383"/>
    </location>
</feature>
<dbReference type="PROSITE" id="PS50878">
    <property type="entry name" value="RT_POL"/>
    <property type="match status" value="1"/>
</dbReference>
<dbReference type="SUPFAM" id="SSF56672">
    <property type="entry name" value="DNA/RNA polymerases"/>
    <property type="match status" value="1"/>
</dbReference>
<dbReference type="OrthoDB" id="7604950at2"/>
<dbReference type="CDD" id="cd01646">
    <property type="entry name" value="RT_Bac_retron_I"/>
    <property type="match status" value="1"/>
</dbReference>
<organism evidence="2 3">
    <name type="scientific">Aureimonas phyllosphaerae</name>
    <dbReference type="NCBI Taxonomy" id="1166078"/>
    <lineage>
        <taxon>Bacteria</taxon>
        <taxon>Pseudomonadati</taxon>
        <taxon>Pseudomonadota</taxon>
        <taxon>Alphaproteobacteria</taxon>
        <taxon>Hyphomicrobiales</taxon>
        <taxon>Aurantimonadaceae</taxon>
        <taxon>Aureimonas</taxon>
    </lineage>
</organism>
<dbReference type="RefSeq" id="WP_090965927.1">
    <property type="nucleotide sequence ID" value="NZ_FOOA01000022.1"/>
</dbReference>
<evidence type="ECO:0000313" key="2">
    <source>
        <dbReference type="EMBL" id="MBB3937991.1"/>
    </source>
</evidence>
<dbReference type="InterPro" id="IPR000477">
    <property type="entry name" value="RT_dom"/>
</dbReference>
<dbReference type="Proteomes" id="UP000531216">
    <property type="component" value="Unassembled WGS sequence"/>
</dbReference>
<evidence type="ECO:0000313" key="3">
    <source>
        <dbReference type="Proteomes" id="UP000531216"/>
    </source>
</evidence>
<proteinExistence type="predicted"/>
<protein>
    <recommendedName>
        <fullName evidence="1">Reverse transcriptase domain-containing protein</fullName>
    </recommendedName>
</protein>
<sequence length="1289" mass="141082">MPEPFGAEERSADAALLHAMILARESNDSREYPVDVASWDRIEEGASIFLPWIEQSLARPQGPQRPYLAHNEAKDSGAPRLKCGPCPEDAIQQQYVLTELLRVRGEQREIAERIPAVRYWSDRLALVVTGAQRPQSAVSFAYQIDMRALEERPDRNRRRDMFRPFLDCWNSFILHIGRRIERMRSDLIYIARLDIKSFYDHVPRYAVERALDQALPTADAMVLFDITPLFGADLDSGVRRDSLMRWILDHSFGSIEHGYSFAAPADGESKNSGSGVKGLPQGPALSSYLANIVLFELDAELEARVRALDGDALAEDGRHAFGGLYARYVDDIVIAARSPDDLRNLRSAIESKLEGLGLELNEKSEHLAPMSAEDARNWVVERRGAGFFAYGEADDQPSPAPDVRSSWADIPTLDRRTALSVLHWSALDDPEQTPWEEFELMLTKVAQADDLRATDRGHILRRIILRAALGATADGEASTCARFIEFFGLLLRPLHEKTPPKLRVRPSEVALAEALVAARDYFALLTGLERLILGSPESNPTFSRPVQTAIDRAKVKLLCWILNEGLLGHLFQRLITPGSQQLVRDHLGAQLILQRAILEERAARAIRLRPESGFAIARRPLMEAPTDNGSALVAIGWMRTFAPDLLYEKHSGAVTRLLHAIAAEAQVAGGPAPTGGEILTPLARSEAMAWSADKVLTLLPATAGSAGLNPIATAFRALAGGTEIPPPDWRMRTLSAFLALSAGPQQSEALALRPGLIGTIVPGAVILPLPPIADQPGVFCYSDAEGSRQVHAVLVKPVSDALAILPADLEWRQGDAVANLQRWSADLGDRDLLMDPRTGRRRVDDDLAVIADVFVGLVTRYGVNLGPETTLVHVFALIGPHKRLDDAESADAVEGASPYFALAWRVRREQAEQLIFEQRGDGLAVQRSPHAGAEIWRIGQSVADLFAIPSDGAIEDHQAGLKRDRRLLQARLRRIAFSRLRGRWINPAQVSAALATRSVPMSLDRIVNVLREAIGEDDSVGPLVLEFLLSGRAMRARMDLGLAVDTPGGWARFLEMVGGRSLRAADDAGLFAHAPVRSGLPRPGRALVRTADAISTWSDQTTDARCRVVLSATALGFELAAFRLEVKDLVLATLARFAPADLERLAQVRLDVAALGAFGELLLCEPRFGQGESRPAALPGGETRSWGYDAEWQGKDLFATMVEALGQRALPGRASLERISTAGWLTIISVMAGIIPFEMGPLPAETDSPLRPRLLSLPDPALATPLRALATELLGVVSSRQDDDPDRWP</sequence>
<dbReference type="EMBL" id="JACIDO010000014">
    <property type="protein sequence ID" value="MBB3937991.1"/>
    <property type="molecule type" value="Genomic_DNA"/>
</dbReference>
<reference evidence="2 3" key="1">
    <citation type="submission" date="2020-08" db="EMBL/GenBank/DDBJ databases">
        <title>Genomic Encyclopedia of Type Strains, Phase IV (KMG-IV): sequencing the most valuable type-strain genomes for metagenomic binning, comparative biology and taxonomic classification.</title>
        <authorList>
            <person name="Goeker M."/>
        </authorList>
    </citation>
    <scope>NUCLEOTIDE SEQUENCE [LARGE SCALE GENOMIC DNA]</scope>
    <source>
        <strain evidence="2 3">DSM 25024</strain>
    </source>
</reference>
<dbReference type="InterPro" id="IPR043502">
    <property type="entry name" value="DNA/RNA_pol_sf"/>
</dbReference>
<name>A0A7W6C1X7_9HYPH</name>
<comment type="caution">
    <text evidence="2">The sequence shown here is derived from an EMBL/GenBank/DDBJ whole genome shotgun (WGS) entry which is preliminary data.</text>
</comment>
<accession>A0A7W6C1X7</accession>
<evidence type="ECO:0000259" key="1">
    <source>
        <dbReference type="PROSITE" id="PS50878"/>
    </source>
</evidence>